<comment type="cofactor">
    <cofactor evidence="16">
        <name>NH4(+)</name>
        <dbReference type="ChEBI" id="CHEBI:28938"/>
    </cofactor>
    <cofactor evidence="16">
        <name>K(+)</name>
        <dbReference type="ChEBI" id="CHEBI:29103"/>
    </cofactor>
    <text evidence="16">A monovalent cation. Ammonium or potassium.</text>
</comment>
<evidence type="ECO:0000313" key="20">
    <source>
        <dbReference type="Proteomes" id="UP000671910"/>
    </source>
</evidence>
<evidence type="ECO:0000256" key="3">
    <source>
        <dbReference type="ARBA" id="ARBA00004496"/>
    </source>
</evidence>
<dbReference type="GO" id="GO:0005524">
    <property type="term" value="F:ATP binding"/>
    <property type="evidence" value="ECO:0007669"/>
    <property type="project" value="UniProtKB-UniRule"/>
</dbReference>
<dbReference type="EMBL" id="WPCR01000004">
    <property type="protein sequence ID" value="NHM13887.1"/>
    <property type="molecule type" value="Genomic_DNA"/>
</dbReference>
<evidence type="ECO:0000256" key="13">
    <source>
        <dbReference type="ARBA" id="ARBA00022993"/>
    </source>
</evidence>
<dbReference type="NCBIfam" id="TIGR00671">
    <property type="entry name" value="baf"/>
    <property type="match status" value="1"/>
</dbReference>
<dbReference type="SUPFAM" id="SSF53067">
    <property type="entry name" value="Actin-like ATPase domain"/>
    <property type="match status" value="2"/>
</dbReference>
<reference evidence="18" key="2">
    <citation type="submission" date="2021-04" db="EMBL/GenBank/DDBJ databases">
        <title>Novel species in family Eggerthellaceae.</title>
        <authorList>
            <person name="Zhang G."/>
        </authorList>
    </citation>
    <scope>NUCLEOTIDE SEQUENCE</scope>
    <source>
        <strain evidence="18">Zg-886</strain>
    </source>
</reference>
<keyword evidence="9 16" id="KW-0547">Nucleotide-binding</keyword>
<dbReference type="InterPro" id="IPR004619">
    <property type="entry name" value="Type_III_PanK"/>
</dbReference>
<comment type="catalytic activity">
    <reaction evidence="1 16">
        <text>(R)-pantothenate + ATP = (R)-4'-phosphopantothenate + ADP + H(+)</text>
        <dbReference type="Rhea" id="RHEA:16373"/>
        <dbReference type="ChEBI" id="CHEBI:10986"/>
        <dbReference type="ChEBI" id="CHEBI:15378"/>
        <dbReference type="ChEBI" id="CHEBI:29032"/>
        <dbReference type="ChEBI" id="CHEBI:30616"/>
        <dbReference type="ChEBI" id="CHEBI:456216"/>
        <dbReference type="EC" id="2.7.1.33"/>
    </reaction>
</comment>
<feature type="active site" description="Proton acceptor" evidence="16">
    <location>
        <position position="110"/>
    </location>
</feature>
<dbReference type="AlphaFoldDB" id="A0A9E6MRJ5"/>
<evidence type="ECO:0000256" key="15">
    <source>
        <dbReference type="ARBA" id="ARBA00040883"/>
    </source>
</evidence>
<keyword evidence="8 16" id="KW-0808">Transferase</keyword>
<evidence type="ECO:0000256" key="14">
    <source>
        <dbReference type="ARBA" id="ARBA00038036"/>
    </source>
</evidence>
<dbReference type="KEGG" id="ebz:J7S26_00310"/>
<evidence type="ECO:0000256" key="6">
    <source>
        <dbReference type="ARBA" id="ARBA00012102"/>
    </source>
</evidence>
<accession>A0A9E6MRJ5</accession>
<dbReference type="Proteomes" id="UP000636394">
    <property type="component" value="Unassembled WGS sequence"/>
</dbReference>
<evidence type="ECO:0000256" key="8">
    <source>
        <dbReference type="ARBA" id="ARBA00022679"/>
    </source>
</evidence>
<dbReference type="EC" id="2.7.1.33" evidence="6 16"/>
<keyword evidence="19" id="KW-1185">Reference proteome</keyword>
<feature type="binding site" evidence="16">
    <location>
        <begin position="6"/>
        <end position="13"/>
    </location>
    <ligand>
        <name>ATP</name>
        <dbReference type="ChEBI" id="CHEBI:30616"/>
    </ligand>
</feature>
<evidence type="ECO:0000256" key="10">
    <source>
        <dbReference type="ARBA" id="ARBA00022777"/>
    </source>
</evidence>
<evidence type="ECO:0000256" key="9">
    <source>
        <dbReference type="ARBA" id="ARBA00022741"/>
    </source>
</evidence>
<feature type="binding site" evidence="16">
    <location>
        <position position="185"/>
    </location>
    <ligand>
        <name>substrate</name>
    </ligand>
</feature>
<comment type="similarity">
    <text evidence="14 16">Belongs to the type III pantothenate kinase family.</text>
</comment>
<dbReference type="GO" id="GO:0004594">
    <property type="term" value="F:pantothenate kinase activity"/>
    <property type="evidence" value="ECO:0007669"/>
    <property type="project" value="UniProtKB-UniRule"/>
</dbReference>
<evidence type="ECO:0000313" key="17">
    <source>
        <dbReference type="EMBL" id="NHM13887.1"/>
    </source>
</evidence>
<evidence type="ECO:0000256" key="7">
    <source>
        <dbReference type="ARBA" id="ARBA00022490"/>
    </source>
</evidence>
<protein>
    <recommendedName>
        <fullName evidence="15 16">Type III pantothenate kinase</fullName>
        <ecNumber evidence="6 16">2.7.1.33</ecNumber>
    </recommendedName>
    <alternativeName>
        <fullName evidence="16">PanK-III</fullName>
    </alternativeName>
    <alternativeName>
        <fullName evidence="16">Pantothenic acid kinase</fullName>
    </alternativeName>
</protein>
<dbReference type="Proteomes" id="UP000671910">
    <property type="component" value="Chromosome"/>
</dbReference>
<dbReference type="GO" id="GO:0046872">
    <property type="term" value="F:metal ion binding"/>
    <property type="evidence" value="ECO:0007669"/>
    <property type="project" value="UniProtKB-KW"/>
</dbReference>
<evidence type="ECO:0000256" key="16">
    <source>
        <dbReference type="HAMAP-Rule" id="MF_01274"/>
    </source>
</evidence>
<dbReference type="NCBIfam" id="NF009855">
    <property type="entry name" value="PRK13321.1"/>
    <property type="match status" value="1"/>
</dbReference>
<comment type="cofactor">
    <cofactor evidence="2">
        <name>K(+)</name>
        <dbReference type="ChEBI" id="CHEBI:29103"/>
    </cofactor>
</comment>
<feature type="binding site" evidence="16">
    <location>
        <position position="101"/>
    </location>
    <ligand>
        <name>substrate</name>
    </ligand>
</feature>
<comment type="pathway">
    <text evidence="4 16">Cofactor biosynthesis; coenzyme A biosynthesis; CoA from (R)-pantothenate: step 1/5.</text>
</comment>
<reference evidence="17 19" key="1">
    <citation type="submission" date="2019-11" db="EMBL/GenBank/DDBJ databases">
        <title>Eggerthellaceae novel genus isolated from the rectal contents of marmort.</title>
        <authorList>
            <person name="Zhang G."/>
        </authorList>
    </citation>
    <scope>NUCLEOTIDE SEQUENCE [LARGE SCALE GENOMIC DNA]</scope>
    <source>
        <strain evidence="19">zg-886</strain>
        <strain evidence="17">Zg-886</strain>
    </source>
</reference>
<keyword evidence="11 16" id="KW-0067">ATP-binding</keyword>
<dbReference type="CDD" id="cd24015">
    <property type="entry name" value="ASKHA_NBD_PanK-III"/>
    <property type="match status" value="1"/>
</dbReference>
<keyword evidence="7 16" id="KW-0963">Cytoplasm</keyword>
<proteinExistence type="inferred from homology"/>
<comment type="subcellular location">
    <subcellularLocation>
        <location evidence="3 16">Cytoplasm</location>
    </subcellularLocation>
</comment>
<dbReference type="GO" id="GO:0015937">
    <property type="term" value="P:coenzyme A biosynthetic process"/>
    <property type="evidence" value="ECO:0007669"/>
    <property type="project" value="UniProtKB-UniRule"/>
</dbReference>
<dbReference type="GO" id="GO:0005737">
    <property type="term" value="C:cytoplasm"/>
    <property type="evidence" value="ECO:0007669"/>
    <property type="project" value="UniProtKB-SubCell"/>
</dbReference>
<sequence>MLLAVDVGNTQTVIGVYEGKDLRHRWRFSTNKLYTPDELRIKIVPLLASEDMAFDDVHGVVVSSVVPRLTDAWCEVTRRTIGRPAVVCTAQTAGSLFPTSYPNPSEIGADRVADAVGACALYGSPVVVVDFGTATNIEVVDRDGKFLGGVIAPGMDTAASALFEHATKLGAIDYVNPHTAIGTNTVQAMQIGIVVGEAERVDGIVARMFDQLGYEAPVVATGGLAARIAPLSRTITEANPDLTLEGLRLVYEHCTDQEEAVACERIGY</sequence>
<dbReference type="EMBL" id="CP072829">
    <property type="protein sequence ID" value="QTU84421.1"/>
    <property type="molecule type" value="Genomic_DNA"/>
</dbReference>
<keyword evidence="12 16" id="KW-0630">Potassium</keyword>
<gene>
    <name evidence="16" type="primary">coaX</name>
    <name evidence="17" type="ORF">GMI68_03725</name>
    <name evidence="18" type="ORF">J7S26_00310</name>
</gene>
<dbReference type="Pfam" id="PF03309">
    <property type="entry name" value="Pan_kinase"/>
    <property type="match status" value="1"/>
</dbReference>
<dbReference type="RefSeq" id="WP_166339000.1">
    <property type="nucleotide sequence ID" value="NZ_CP072829.1"/>
</dbReference>
<evidence type="ECO:0000313" key="18">
    <source>
        <dbReference type="EMBL" id="QTU84421.1"/>
    </source>
</evidence>
<feature type="binding site" evidence="16">
    <location>
        <begin position="108"/>
        <end position="111"/>
    </location>
    <ligand>
        <name>substrate</name>
    </ligand>
</feature>
<dbReference type="PANTHER" id="PTHR34265:SF1">
    <property type="entry name" value="TYPE III PANTOTHENATE KINASE"/>
    <property type="match status" value="1"/>
</dbReference>
<organism evidence="18 20">
    <name type="scientific">Xiamenia xianingshaonis</name>
    <dbReference type="NCBI Taxonomy" id="2682776"/>
    <lineage>
        <taxon>Bacteria</taxon>
        <taxon>Bacillati</taxon>
        <taxon>Actinomycetota</taxon>
        <taxon>Coriobacteriia</taxon>
        <taxon>Eggerthellales</taxon>
        <taxon>Eggerthellaceae</taxon>
        <taxon>Xiamenia</taxon>
    </lineage>
</organism>
<comment type="function">
    <text evidence="16">Catalyzes the phosphorylation of pantothenate (Pan), the first step in CoA biosynthesis.</text>
</comment>
<evidence type="ECO:0000256" key="5">
    <source>
        <dbReference type="ARBA" id="ARBA00011738"/>
    </source>
</evidence>
<evidence type="ECO:0000256" key="11">
    <source>
        <dbReference type="ARBA" id="ARBA00022840"/>
    </source>
</evidence>
<dbReference type="PANTHER" id="PTHR34265">
    <property type="entry name" value="TYPE III PANTOTHENATE KINASE"/>
    <property type="match status" value="1"/>
</dbReference>
<keyword evidence="16" id="KW-0479">Metal-binding</keyword>
<evidence type="ECO:0000256" key="12">
    <source>
        <dbReference type="ARBA" id="ARBA00022958"/>
    </source>
</evidence>
<evidence type="ECO:0000256" key="2">
    <source>
        <dbReference type="ARBA" id="ARBA00001958"/>
    </source>
</evidence>
<dbReference type="InterPro" id="IPR043129">
    <property type="entry name" value="ATPase_NBD"/>
</dbReference>
<evidence type="ECO:0000256" key="1">
    <source>
        <dbReference type="ARBA" id="ARBA00001206"/>
    </source>
</evidence>
<name>A0A9E6MRJ5_9ACTN</name>
<feature type="binding site" evidence="16">
    <location>
        <position position="130"/>
    </location>
    <ligand>
        <name>K(+)</name>
        <dbReference type="ChEBI" id="CHEBI:29103"/>
    </ligand>
</feature>
<feature type="binding site" evidence="16">
    <location>
        <position position="133"/>
    </location>
    <ligand>
        <name>ATP</name>
        <dbReference type="ChEBI" id="CHEBI:30616"/>
    </ligand>
</feature>
<dbReference type="Gene3D" id="3.30.420.40">
    <property type="match status" value="2"/>
</dbReference>
<comment type="subunit">
    <text evidence="5 16">Homodimer.</text>
</comment>
<dbReference type="HAMAP" id="MF_01274">
    <property type="entry name" value="Pantothen_kinase_3"/>
    <property type="match status" value="1"/>
</dbReference>
<evidence type="ECO:0000256" key="4">
    <source>
        <dbReference type="ARBA" id="ARBA00005225"/>
    </source>
</evidence>
<evidence type="ECO:0000313" key="19">
    <source>
        <dbReference type="Proteomes" id="UP000636394"/>
    </source>
</evidence>
<keyword evidence="13 16" id="KW-0173">Coenzyme A biosynthesis</keyword>
<keyword evidence="10 16" id="KW-0418">Kinase</keyword>